<dbReference type="Pfam" id="PF07715">
    <property type="entry name" value="Plug"/>
    <property type="match status" value="1"/>
</dbReference>
<evidence type="ECO:0000256" key="1">
    <source>
        <dbReference type="ARBA" id="ARBA00004571"/>
    </source>
</evidence>
<keyword evidence="4 7" id="KW-0812">Transmembrane</keyword>
<protein>
    <submittedName>
        <fullName evidence="10">TonB-dependent receptor</fullName>
    </submittedName>
</protein>
<name>A0A3D9D4E7_9FLAO</name>
<keyword evidence="11" id="KW-1185">Reference proteome</keyword>
<dbReference type="AlphaFoldDB" id="A0A3D9D4E7"/>
<dbReference type="RefSeq" id="WP_116032195.1">
    <property type="nucleotide sequence ID" value="NZ_JBHLVV010000064.1"/>
</dbReference>
<comment type="caution">
    <text evidence="10">The sequence shown here is derived from an EMBL/GenBank/DDBJ whole genome shotgun (WGS) entry which is preliminary data.</text>
</comment>
<dbReference type="SUPFAM" id="SSF56935">
    <property type="entry name" value="Porins"/>
    <property type="match status" value="1"/>
</dbReference>
<comment type="subcellular location">
    <subcellularLocation>
        <location evidence="1 7">Cell outer membrane</location>
        <topology evidence="1 7">Multi-pass membrane protein</topology>
    </subcellularLocation>
</comment>
<evidence type="ECO:0000259" key="9">
    <source>
        <dbReference type="Pfam" id="PF07715"/>
    </source>
</evidence>
<comment type="similarity">
    <text evidence="7">Belongs to the TonB-dependent receptor family.</text>
</comment>
<dbReference type="Gene3D" id="2.60.40.1120">
    <property type="entry name" value="Carboxypeptidase-like, regulatory domain"/>
    <property type="match status" value="1"/>
</dbReference>
<dbReference type="InterPro" id="IPR036942">
    <property type="entry name" value="Beta-barrel_TonB_sf"/>
</dbReference>
<feature type="domain" description="TonB-dependent receptor plug" evidence="9">
    <location>
        <begin position="131"/>
        <end position="235"/>
    </location>
</feature>
<dbReference type="Gene3D" id="2.170.130.10">
    <property type="entry name" value="TonB-dependent receptor, plug domain"/>
    <property type="match status" value="1"/>
</dbReference>
<organism evidence="10 11">
    <name type="scientific">Epilithonimonas hispanica</name>
    <dbReference type="NCBI Taxonomy" id="358687"/>
    <lineage>
        <taxon>Bacteria</taxon>
        <taxon>Pseudomonadati</taxon>
        <taxon>Bacteroidota</taxon>
        <taxon>Flavobacteriia</taxon>
        <taxon>Flavobacteriales</taxon>
        <taxon>Weeksellaceae</taxon>
        <taxon>Chryseobacterium group</taxon>
        <taxon>Epilithonimonas</taxon>
    </lineage>
</organism>
<dbReference type="Pfam" id="PF13715">
    <property type="entry name" value="CarbopepD_reg_2"/>
    <property type="match status" value="1"/>
</dbReference>
<evidence type="ECO:0000256" key="2">
    <source>
        <dbReference type="ARBA" id="ARBA00022448"/>
    </source>
</evidence>
<evidence type="ECO:0000313" key="11">
    <source>
        <dbReference type="Proteomes" id="UP000256326"/>
    </source>
</evidence>
<dbReference type="InterPro" id="IPR039426">
    <property type="entry name" value="TonB-dep_rcpt-like"/>
</dbReference>
<dbReference type="NCBIfam" id="TIGR04057">
    <property type="entry name" value="SusC_RagA_signa"/>
    <property type="match status" value="1"/>
</dbReference>
<evidence type="ECO:0000313" key="10">
    <source>
        <dbReference type="EMBL" id="REC72761.1"/>
    </source>
</evidence>
<feature type="region of interest" description="Disordered" evidence="8">
    <location>
        <begin position="910"/>
        <end position="930"/>
    </location>
</feature>
<evidence type="ECO:0000256" key="5">
    <source>
        <dbReference type="ARBA" id="ARBA00023136"/>
    </source>
</evidence>
<dbReference type="InterPro" id="IPR037066">
    <property type="entry name" value="Plug_dom_sf"/>
</dbReference>
<dbReference type="InterPro" id="IPR008969">
    <property type="entry name" value="CarboxyPept-like_regulatory"/>
</dbReference>
<keyword evidence="2 7" id="KW-0813">Transport</keyword>
<gene>
    <name evidence="10" type="ORF">DRF58_01915</name>
</gene>
<dbReference type="InterPro" id="IPR023996">
    <property type="entry name" value="TonB-dep_OMP_SusC/RagA"/>
</dbReference>
<dbReference type="PROSITE" id="PS52016">
    <property type="entry name" value="TONB_DEPENDENT_REC_3"/>
    <property type="match status" value="1"/>
</dbReference>
<keyword evidence="10" id="KW-0675">Receptor</keyword>
<evidence type="ECO:0000256" key="3">
    <source>
        <dbReference type="ARBA" id="ARBA00022452"/>
    </source>
</evidence>
<dbReference type="OrthoDB" id="9768177at2"/>
<proteinExistence type="inferred from homology"/>
<evidence type="ECO:0000256" key="7">
    <source>
        <dbReference type="PROSITE-ProRule" id="PRU01360"/>
    </source>
</evidence>
<dbReference type="NCBIfam" id="TIGR04056">
    <property type="entry name" value="OMP_RagA_SusC"/>
    <property type="match status" value="1"/>
</dbReference>
<sequence>MNKKIDSISKIAGRFLSFSGSRKLVVVLFATISSSIYSQQIIKGSVVNTTDGKPVSNATVKIANSDVLVESDADGNFEITAKPEDILIFTSLDYDPQELKVGNKTVFNIKLRKNVNNIDEVVVIGYGKQKKSDITGAVSVVKMDDAKKTVTYDIAKQLQGQVAGVTMQSSGEPGGTVNMKIRGITSFTNNNPLFVVDGVMVNSPNDFAPGDVESIQVLKDASAAAIYGVRGAAGVVIITTKQGARGKVNLSYKGLNGFQFAPKKISVTNREQYQQITNQSYLNAGLEILSGNNPNSPYYINNVDTDWQKEGFTTGNVQNHSVNFNGGSENISYSINLDYFKNTAYLNTPQDFERYALNANFSGKKGNKFKYGGKFSYTQSDKENFTGYNNGSILISLLQAIPTMPMYDPNRLGGFGGTDANTQAAISLNILGFNRLVQNNTKRNRFLGDFWGEYEIVKGLKYKLDVSADRTTVHNRLFVPQSDLGWYYVTEANEAQLDISDNTLQTTFINNLLTYDFKLGDHSFNLLAGWIQQRDDYYNHWSRGVGYAAGTIAQLEYATARDTGEYNNRVTTSSVIGRLNYNFQEKYLFTANFRQDKSSLFAPRNNHAENFSFSGGWRLDKEEFINLPDYINLLKIRGSWGRLGNNTIGVYSWENTINPFANYIFGGVLQPGSTVISIKDPNIKWETVESSSVALELSLFNKLDFSAEYYSKKSYDMLLSVPLPFSSGGTPNNITTNAGDMKNMGWEFSLGYRQNIGDLKLNFNANLGLLDNEVLKLGDNNSPIFGVNSKTEVGRSAGELYGWIAEGIFQNTGDIQNHATQVNAAPGDIKFKDLNGDGIINDNDRTFLGRSIPKYTFGLNLSANYKNFDLSMFWQGMAGHYIYNGTYSSLMIGDLTNHSTDMLNYWTPENTNTNVPRPVKNNPNDNNRPSNRFVEKGDYIKLQALELGYTFTTDKIIFNKLRIYTSGQNLLTITKYKGYDPDFISDGLLSRGFEYGSFPNPVTVSFGIEANF</sequence>
<dbReference type="GO" id="GO:0009279">
    <property type="term" value="C:cell outer membrane"/>
    <property type="evidence" value="ECO:0007669"/>
    <property type="project" value="UniProtKB-SubCell"/>
</dbReference>
<dbReference type="EMBL" id="QNUG01000003">
    <property type="protein sequence ID" value="REC72761.1"/>
    <property type="molecule type" value="Genomic_DNA"/>
</dbReference>
<accession>A0A3D9D4E7</accession>
<dbReference type="InterPro" id="IPR023997">
    <property type="entry name" value="TonB-dep_OMP_SusC/RagA_CS"/>
</dbReference>
<dbReference type="Proteomes" id="UP000256326">
    <property type="component" value="Unassembled WGS sequence"/>
</dbReference>
<evidence type="ECO:0000256" key="4">
    <source>
        <dbReference type="ARBA" id="ARBA00022692"/>
    </source>
</evidence>
<dbReference type="SUPFAM" id="SSF49464">
    <property type="entry name" value="Carboxypeptidase regulatory domain-like"/>
    <property type="match status" value="1"/>
</dbReference>
<keyword evidence="6 7" id="KW-0998">Cell outer membrane</keyword>
<evidence type="ECO:0000256" key="8">
    <source>
        <dbReference type="SAM" id="MobiDB-lite"/>
    </source>
</evidence>
<keyword evidence="3 7" id="KW-1134">Transmembrane beta strand</keyword>
<reference evidence="10 11" key="1">
    <citation type="journal article" date="2006" name="Int. J. Syst. Evol. Microbiol.">
        <title>Chryseobacterium hispanicum sp. nov., isolated from the drinking water distribution system of Sevilla, Spain.</title>
        <authorList>
            <person name="Gallego V."/>
            <person name="Garcia M.T."/>
            <person name="Ventosa A."/>
        </authorList>
    </citation>
    <scope>NUCLEOTIDE SEQUENCE [LARGE SCALE GENOMIC DNA]</scope>
    <source>
        <strain evidence="10 11">KCTC 22104</strain>
    </source>
</reference>
<evidence type="ECO:0000256" key="6">
    <source>
        <dbReference type="ARBA" id="ARBA00023237"/>
    </source>
</evidence>
<dbReference type="Gene3D" id="2.40.170.20">
    <property type="entry name" value="TonB-dependent receptor, beta-barrel domain"/>
    <property type="match status" value="1"/>
</dbReference>
<keyword evidence="5 7" id="KW-0472">Membrane</keyword>
<dbReference type="InterPro" id="IPR012910">
    <property type="entry name" value="Plug_dom"/>
</dbReference>